<organism evidence="2">
    <name type="scientific">Polytomella parva</name>
    <dbReference type="NCBI Taxonomy" id="51329"/>
    <lineage>
        <taxon>Eukaryota</taxon>
        <taxon>Viridiplantae</taxon>
        <taxon>Chlorophyta</taxon>
        <taxon>core chlorophytes</taxon>
        <taxon>Chlorophyceae</taxon>
        <taxon>CS clade</taxon>
        <taxon>Chlamydomonadales</taxon>
        <taxon>Chlamydomonadaceae</taxon>
        <taxon>Polytomella</taxon>
    </lineage>
</organism>
<feature type="compositionally biased region" description="Gly residues" evidence="1">
    <location>
        <begin position="229"/>
        <end position="238"/>
    </location>
</feature>
<accession>A0A7S0UTQ7</accession>
<proteinExistence type="predicted"/>
<feature type="region of interest" description="Disordered" evidence="1">
    <location>
        <begin position="209"/>
        <end position="250"/>
    </location>
</feature>
<reference evidence="2" key="1">
    <citation type="submission" date="2021-01" db="EMBL/GenBank/DDBJ databases">
        <authorList>
            <person name="Corre E."/>
            <person name="Pelletier E."/>
            <person name="Niang G."/>
            <person name="Scheremetjew M."/>
            <person name="Finn R."/>
            <person name="Kale V."/>
            <person name="Holt S."/>
            <person name="Cochrane G."/>
            <person name="Meng A."/>
            <person name="Brown T."/>
            <person name="Cohen L."/>
        </authorList>
    </citation>
    <scope>NUCLEOTIDE SEQUENCE</scope>
    <source>
        <strain evidence="2">SAG 63-3</strain>
    </source>
</reference>
<name>A0A7S0UTQ7_9CHLO</name>
<evidence type="ECO:0000313" key="2">
    <source>
        <dbReference type="EMBL" id="CAD8768961.1"/>
    </source>
</evidence>
<feature type="region of interest" description="Disordered" evidence="1">
    <location>
        <begin position="157"/>
        <end position="193"/>
    </location>
</feature>
<dbReference type="AlphaFoldDB" id="A0A7S0UTQ7"/>
<evidence type="ECO:0000256" key="1">
    <source>
        <dbReference type="SAM" id="MobiDB-lite"/>
    </source>
</evidence>
<protein>
    <submittedName>
        <fullName evidence="2">Uncharacterized protein</fullName>
    </submittedName>
</protein>
<feature type="region of interest" description="Disordered" evidence="1">
    <location>
        <begin position="1"/>
        <end position="27"/>
    </location>
</feature>
<feature type="compositionally biased region" description="Basic and acidic residues" evidence="1">
    <location>
        <begin position="357"/>
        <end position="368"/>
    </location>
</feature>
<gene>
    <name evidence="2" type="ORF">PPAR00522_LOCUS5359</name>
</gene>
<feature type="compositionally biased region" description="Polar residues" evidence="1">
    <location>
        <begin position="81"/>
        <end position="106"/>
    </location>
</feature>
<feature type="compositionally biased region" description="Basic and acidic residues" evidence="1">
    <location>
        <begin position="323"/>
        <end position="333"/>
    </location>
</feature>
<feature type="region of interest" description="Disordered" evidence="1">
    <location>
        <begin position="321"/>
        <end position="393"/>
    </location>
</feature>
<sequence length="393" mass="41128">MSLLNDILRLGEPSSSEGLQKDSSNKTNAPVGIQILLSQAIDGPLAAVRPQERRAFMPNFNARPRGSIANPPPPSAEVIPPTTSSEAPLRTEFTSNGQLTNNSASADATGVSGKQAFPSTAASSIRKHNPIIPSVPRSSFAAAGASDAAEAPRAQYGQFTPNLNNTNSSAAGRNLGSRGYRTASEAKGREEVNTTALVESETTAVVVRTEDEDSNLSIPLSSSEEGRNGIRGGRGSRGGGRKRSRGSDMEFDVSCTSAAALQRYRRILLKQVDHILKENGLKHKRMSTVDVSTPIDLEKTSLGHVIAHTRRDEQLRTAQARQALKEQRQRELAKQNGQLKESGEEGGDAKSNVGEGEQERGLGDDGAKGKGGGGGGGGNGGNGGKGGKGKGDD</sequence>
<feature type="compositionally biased region" description="Gly residues" evidence="1">
    <location>
        <begin position="369"/>
        <end position="386"/>
    </location>
</feature>
<dbReference type="EMBL" id="HBFM01008385">
    <property type="protein sequence ID" value="CAD8768961.1"/>
    <property type="molecule type" value="Transcribed_RNA"/>
</dbReference>
<feature type="region of interest" description="Disordered" evidence="1">
    <location>
        <begin position="61"/>
        <end position="133"/>
    </location>
</feature>
<feature type="compositionally biased region" description="Polar residues" evidence="1">
    <location>
        <begin position="157"/>
        <end position="171"/>
    </location>
</feature>